<protein>
    <submittedName>
        <fullName evidence="7">Sulfatase-like hydrolase/transferase</fullName>
    </submittedName>
</protein>
<dbReference type="Pfam" id="PF00884">
    <property type="entry name" value="Sulfatase"/>
    <property type="match status" value="1"/>
</dbReference>
<accession>A0A5M6CY60</accession>
<dbReference type="InterPro" id="IPR000917">
    <property type="entry name" value="Sulfatase_N"/>
</dbReference>
<dbReference type="Proteomes" id="UP000324479">
    <property type="component" value="Unassembled WGS sequence"/>
</dbReference>
<gene>
    <name evidence="7" type="ORF">FYK55_22775</name>
</gene>
<sequence length="451" mass="50824">MKNRNELFLCLLWTIFVAVPSLGAAADKSDRPPNVVMIMADDIGVECLGCYGSEQYATPHLDGLAQQGMRFENAHAQPICTPSRVQLMTGIYNNRNYLRFGVLDPAAYTFGNALRGAGYATCIAGKWQLGGGFDGPRRFGFDRYCLWQLTRRPSRYPNPGFEIDGREVDFKEGQFGPDVASDYINSFISEHADRPFFVYYPMIAPHWPFVPTPDHPDWDPTMWRDKKSEPGGYKDDKYWDAMVRYTDKVVGKVVDHLDACGLADNTLVMWTGDNGTYQSVTSQWRGRDYVGGKGRTTDNGTHVGFLARWPGVIEPGSVSDTLVDFSDVFPTLLEVTGVKRPTPGKLSGVSLLPAFTGQARKKPVIYCWYERNGVRDQASEHVRTATHKLYADGRFYDVQNDWGEKHDLAAEPVSGSLREIHAKLEQELDKHRQMTLQADPILSQRRQAYPR</sequence>
<dbReference type="InterPro" id="IPR017850">
    <property type="entry name" value="Alkaline_phosphatase_core_sf"/>
</dbReference>
<keyword evidence="5" id="KW-0732">Signal</keyword>
<dbReference type="PROSITE" id="PS00523">
    <property type="entry name" value="SULFATASE_1"/>
    <property type="match status" value="1"/>
</dbReference>
<keyword evidence="3 7" id="KW-0378">Hydrolase</keyword>
<dbReference type="InterPro" id="IPR024607">
    <property type="entry name" value="Sulfatase_CS"/>
</dbReference>
<dbReference type="RefSeq" id="WP_150078939.1">
    <property type="nucleotide sequence ID" value="NZ_VWOX01000016.1"/>
</dbReference>
<comment type="caution">
    <text evidence="7">The sequence shown here is derived from an EMBL/GenBank/DDBJ whole genome shotgun (WGS) entry which is preliminary data.</text>
</comment>
<evidence type="ECO:0000256" key="2">
    <source>
        <dbReference type="ARBA" id="ARBA00022723"/>
    </source>
</evidence>
<dbReference type="InterPro" id="IPR050738">
    <property type="entry name" value="Sulfatase"/>
</dbReference>
<proteinExistence type="inferred from homology"/>
<dbReference type="AlphaFoldDB" id="A0A5M6CY60"/>
<dbReference type="GO" id="GO:0046872">
    <property type="term" value="F:metal ion binding"/>
    <property type="evidence" value="ECO:0007669"/>
    <property type="project" value="UniProtKB-KW"/>
</dbReference>
<dbReference type="CDD" id="cd16151">
    <property type="entry name" value="sulfatase_like"/>
    <property type="match status" value="1"/>
</dbReference>
<dbReference type="EMBL" id="VWOX01000016">
    <property type="protein sequence ID" value="KAA5539876.1"/>
    <property type="molecule type" value="Genomic_DNA"/>
</dbReference>
<evidence type="ECO:0000313" key="8">
    <source>
        <dbReference type="Proteomes" id="UP000324479"/>
    </source>
</evidence>
<dbReference type="GO" id="GO:0016740">
    <property type="term" value="F:transferase activity"/>
    <property type="evidence" value="ECO:0007669"/>
    <property type="project" value="UniProtKB-KW"/>
</dbReference>
<evidence type="ECO:0000256" key="3">
    <source>
        <dbReference type="ARBA" id="ARBA00022801"/>
    </source>
</evidence>
<dbReference type="GO" id="GO:0004065">
    <property type="term" value="F:arylsulfatase activity"/>
    <property type="evidence" value="ECO:0007669"/>
    <property type="project" value="TreeGrafter"/>
</dbReference>
<organism evidence="7 8">
    <name type="scientific">Roseiconus nitratireducens</name>
    <dbReference type="NCBI Taxonomy" id="2605748"/>
    <lineage>
        <taxon>Bacteria</taxon>
        <taxon>Pseudomonadati</taxon>
        <taxon>Planctomycetota</taxon>
        <taxon>Planctomycetia</taxon>
        <taxon>Pirellulales</taxon>
        <taxon>Pirellulaceae</taxon>
        <taxon>Roseiconus</taxon>
    </lineage>
</organism>
<dbReference type="SUPFAM" id="SSF53649">
    <property type="entry name" value="Alkaline phosphatase-like"/>
    <property type="match status" value="1"/>
</dbReference>
<reference evidence="7 8" key="1">
    <citation type="submission" date="2019-08" db="EMBL/GenBank/DDBJ databases">
        <authorList>
            <person name="Dhanesh K."/>
            <person name="Kumar G."/>
            <person name="Sasikala C."/>
            <person name="Venkata Ramana C."/>
        </authorList>
    </citation>
    <scope>NUCLEOTIDE SEQUENCE [LARGE SCALE GENOMIC DNA]</scope>
    <source>
        <strain evidence="7 8">JC645</strain>
    </source>
</reference>
<name>A0A5M6CY60_9BACT</name>
<feature type="domain" description="Sulfatase N-terminal" evidence="6">
    <location>
        <begin position="33"/>
        <end position="338"/>
    </location>
</feature>
<evidence type="ECO:0000259" key="6">
    <source>
        <dbReference type="Pfam" id="PF00884"/>
    </source>
</evidence>
<evidence type="ECO:0000313" key="7">
    <source>
        <dbReference type="EMBL" id="KAA5539876.1"/>
    </source>
</evidence>
<feature type="chain" id="PRO_5024309801" evidence="5">
    <location>
        <begin position="27"/>
        <end position="451"/>
    </location>
</feature>
<dbReference type="PANTHER" id="PTHR42693">
    <property type="entry name" value="ARYLSULFATASE FAMILY MEMBER"/>
    <property type="match status" value="1"/>
</dbReference>
<evidence type="ECO:0000256" key="1">
    <source>
        <dbReference type="ARBA" id="ARBA00008779"/>
    </source>
</evidence>
<keyword evidence="7" id="KW-0808">Transferase</keyword>
<keyword evidence="2" id="KW-0479">Metal-binding</keyword>
<dbReference type="PANTHER" id="PTHR42693:SF53">
    <property type="entry name" value="ENDO-4-O-SULFATASE"/>
    <property type="match status" value="1"/>
</dbReference>
<keyword evidence="4" id="KW-0106">Calcium</keyword>
<evidence type="ECO:0000256" key="4">
    <source>
        <dbReference type="ARBA" id="ARBA00022837"/>
    </source>
</evidence>
<dbReference type="Gene3D" id="3.40.720.10">
    <property type="entry name" value="Alkaline Phosphatase, subunit A"/>
    <property type="match status" value="1"/>
</dbReference>
<evidence type="ECO:0000256" key="5">
    <source>
        <dbReference type="SAM" id="SignalP"/>
    </source>
</evidence>
<comment type="similarity">
    <text evidence="1">Belongs to the sulfatase family.</text>
</comment>
<feature type="signal peptide" evidence="5">
    <location>
        <begin position="1"/>
        <end position="26"/>
    </location>
</feature>
<keyword evidence="8" id="KW-1185">Reference proteome</keyword>